<dbReference type="RefSeq" id="WP_151891129.1">
    <property type="nucleotide sequence ID" value="NZ_VNIK02000010.1"/>
</dbReference>
<comment type="caution">
    <text evidence="1">The sequence shown here is derived from an EMBL/GenBank/DDBJ whole genome shotgun (WGS) entry which is preliminary data.</text>
</comment>
<protein>
    <submittedName>
        <fullName evidence="1">LysR family transcriptional regulator</fullName>
    </submittedName>
</protein>
<evidence type="ECO:0000313" key="2">
    <source>
        <dbReference type="Proteomes" id="UP000319204"/>
    </source>
</evidence>
<sequence>MKNTKQLRNRCWIDIDGKKFFGPGRVQLLALIEKNGSLSKAAKEMGMSYKKAWAMIDDLNERGQHPYVTLHKGGTTGGGAELTTNGKKVLAAFQTLIHHVEATIEEHQAELLKLI</sequence>
<dbReference type="InterPro" id="IPR036388">
    <property type="entry name" value="WH-like_DNA-bd_sf"/>
</dbReference>
<dbReference type="EMBL" id="VNIK02000010">
    <property type="protein sequence ID" value="KAB5486074.1"/>
    <property type="molecule type" value="Genomic_DNA"/>
</dbReference>
<dbReference type="Gene3D" id="1.10.10.10">
    <property type="entry name" value="Winged helix-like DNA-binding domain superfamily/Winged helix DNA-binding domain"/>
    <property type="match status" value="1"/>
</dbReference>
<evidence type="ECO:0000313" key="1">
    <source>
        <dbReference type="EMBL" id="KAB5486074.1"/>
    </source>
</evidence>
<dbReference type="InterPro" id="IPR036390">
    <property type="entry name" value="WH_DNA-bd_sf"/>
</dbReference>
<dbReference type="InterPro" id="IPR051815">
    <property type="entry name" value="Molybdate_resp_trans_reg"/>
</dbReference>
<name>A0A5N5IUR3_9FLAO</name>
<dbReference type="PANTHER" id="PTHR30432">
    <property type="entry name" value="TRANSCRIPTIONAL REGULATOR MODE"/>
    <property type="match status" value="1"/>
</dbReference>
<dbReference type="SUPFAM" id="SSF46785">
    <property type="entry name" value="Winged helix' DNA-binding domain"/>
    <property type="match status" value="1"/>
</dbReference>
<dbReference type="OrthoDB" id="9805928at2"/>
<keyword evidence="2" id="KW-1185">Reference proteome</keyword>
<dbReference type="AlphaFoldDB" id="A0A5N5IUR3"/>
<organism evidence="1 2">
    <name type="scientific">Flagellimonas hadalis</name>
    <dbReference type="NCBI Taxonomy" id="2597517"/>
    <lineage>
        <taxon>Bacteria</taxon>
        <taxon>Pseudomonadati</taxon>
        <taxon>Bacteroidota</taxon>
        <taxon>Flavobacteriia</taxon>
        <taxon>Flavobacteriales</taxon>
        <taxon>Flavobacteriaceae</taxon>
        <taxon>Flagellimonas</taxon>
    </lineage>
</organism>
<dbReference type="PANTHER" id="PTHR30432:SF1">
    <property type="entry name" value="DNA-BINDING TRANSCRIPTIONAL DUAL REGULATOR MODE"/>
    <property type="match status" value="1"/>
</dbReference>
<proteinExistence type="predicted"/>
<accession>A0A5N5IUR3</accession>
<gene>
    <name evidence="1" type="ORF">FOT42_013855</name>
</gene>
<dbReference type="Proteomes" id="UP000319204">
    <property type="component" value="Unassembled WGS sequence"/>
</dbReference>
<reference evidence="1" key="1">
    <citation type="submission" date="2019-10" db="EMBL/GenBank/DDBJ databases">
        <title>Muricauda hadale sp. nov., a piezophilic bacterium isolated from hadopelagic water of the Mariana Trench.</title>
        <authorList>
            <person name="Wei Y."/>
        </authorList>
    </citation>
    <scope>NUCLEOTIDE SEQUENCE [LARGE SCALE GENOMIC DNA]</scope>
    <source>
        <strain evidence="1">MT-229</strain>
    </source>
</reference>